<keyword evidence="1" id="KW-0732">Signal</keyword>
<feature type="chain" id="PRO_5015432474" description="Secreted protein" evidence="1">
    <location>
        <begin position="23"/>
        <end position="83"/>
    </location>
</feature>
<name>A0A2T4CD05_TRILO</name>
<dbReference type="EMBL" id="KZ679128">
    <property type="protein sequence ID" value="PTB79426.1"/>
    <property type="molecule type" value="Genomic_DNA"/>
</dbReference>
<accession>A0A2T4CD05</accession>
<evidence type="ECO:0000313" key="2">
    <source>
        <dbReference type="EMBL" id="PTB79426.1"/>
    </source>
</evidence>
<proteinExistence type="predicted"/>
<evidence type="ECO:0000256" key="1">
    <source>
        <dbReference type="SAM" id="SignalP"/>
    </source>
</evidence>
<keyword evidence="3" id="KW-1185">Reference proteome</keyword>
<protein>
    <recommendedName>
        <fullName evidence="4">Secreted protein</fullName>
    </recommendedName>
</protein>
<evidence type="ECO:0000313" key="3">
    <source>
        <dbReference type="Proteomes" id="UP000240760"/>
    </source>
</evidence>
<dbReference type="Proteomes" id="UP000240760">
    <property type="component" value="Unassembled WGS sequence"/>
</dbReference>
<sequence length="83" mass="9027">MPASTKQRMMLLLFCSYQSALTVREYTENALRSVTFSPSDPSATLSSSLPLSSPCIGVVIQGSLAQCDFPIGRRARFASRKVP</sequence>
<dbReference type="AlphaFoldDB" id="A0A2T4CD05"/>
<organism evidence="2 3">
    <name type="scientific">Trichoderma longibrachiatum ATCC 18648</name>
    <dbReference type="NCBI Taxonomy" id="983965"/>
    <lineage>
        <taxon>Eukaryota</taxon>
        <taxon>Fungi</taxon>
        <taxon>Dikarya</taxon>
        <taxon>Ascomycota</taxon>
        <taxon>Pezizomycotina</taxon>
        <taxon>Sordariomycetes</taxon>
        <taxon>Hypocreomycetidae</taxon>
        <taxon>Hypocreales</taxon>
        <taxon>Hypocreaceae</taxon>
        <taxon>Trichoderma</taxon>
    </lineage>
</organism>
<gene>
    <name evidence="2" type="ORF">M440DRAFT_1398700</name>
</gene>
<reference evidence="2 3" key="1">
    <citation type="submission" date="2016-07" db="EMBL/GenBank/DDBJ databases">
        <title>Multiple horizontal gene transfer events from other fungi enriched the ability of initially mycotrophic Trichoderma (Ascomycota) to feed on dead plant biomass.</title>
        <authorList>
            <consortium name="DOE Joint Genome Institute"/>
            <person name="Aerts A."/>
            <person name="Atanasova L."/>
            <person name="Chenthamara K."/>
            <person name="Zhang J."/>
            <person name="Grujic M."/>
            <person name="Henrissat B."/>
            <person name="Kuo A."/>
            <person name="Salamov A."/>
            <person name="Lipzen A."/>
            <person name="Labutti K."/>
            <person name="Barry K."/>
            <person name="Miao Y."/>
            <person name="Rahimi M.J."/>
            <person name="Shen Q."/>
            <person name="Grigoriev I.V."/>
            <person name="Kubicek C.P."/>
            <person name="Druzhinina I.S."/>
        </authorList>
    </citation>
    <scope>NUCLEOTIDE SEQUENCE [LARGE SCALE GENOMIC DNA]</scope>
    <source>
        <strain evidence="2 3">ATCC 18648</strain>
    </source>
</reference>
<evidence type="ECO:0008006" key="4">
    <source>
        <dbReference type="Google" id="ProtNLM"/>
    </source>
</evidence>
<feature type="signal peptide" evidence="1">
    <location>
        <begin position="1"/>
        <end position="22"/>
    </location>
</feature>